<feature type="transmembrane region" description="Helical" evidence="2">
    <location>
        <begin position="138"/>
        <end position="154"/>
    </location>
</feature>
<dbReference type="PANTHER" id="PTHR31303:SF1">
    <property type="entry name" value="CTP-DEPENDENT DIACYLGLYCEROL KINASE 1"/>
    <property type="match status" value="1"/>
</dbReference>
<dbReference type="FunCoup" id="A8PH20">
    <property type="interactions" value="44"/>
</dbReference>
<keyword evidence="2" id="KW-1133">Transmembrane helix</keyword>
<feature type="compositionally biased region" description="Low complexity" evidence="1">
    <location>
        <begin position="21"/>
        <end position="31"/>
    </location>
</feature>
<dbReference type="STRING" id="240176.A8PH20"/>
<feature type="transmembrane region" description="Helical" evidence="2">
    <location>
        <begin position="313"/>
        <end position="336"/>
    </location>
</feature>
<feature type="region of interest" description="Disordered" evidence="1">
    <location>
        <begin position="1"/>
        <end position="46"/>
    </location>
</feature>
<gene>
    <name evidence="3" type="ORF">CC1G_11851</name>
</gene>
<evidence type="ECO:0000313" key="4">
    <source>
        <dbReference type="Proteomes" id="UP000001861"/>
    </source>
</evidence>
<feature type="transmembrane region" description="Helical" evidence="2">
    <location>
        <begin position="160"/>
        <end position="177"/>
    </location>
</feature>
<feature type="transmembrane region" description="Helical" evidence="2">
    <location>
        <begin position="356"/>
        <end position="373"/>
    </location>
</feature>
<evidence type="ECO:0008006" key="5">
    <source>
        <dbReference type="Google" id="ProtNLM"/>
    </source>
</evidence>
<sequence>MTTQLGTATADAHDARRRPATRSTTAAAVRPSSKRSPSPIVKFTSTPLPVDSAKGVQDITRKVLRQLEGLGHLEVVEMETPHELSEDEQPLHNGNGVHVQPNGAVNPKPSTNGHTHSNGNGALKPVEKPVDYEIPRKLLHGSIGFFVLYLYLSGGNPRNVIVALWSALCVIYPADLLRFRSRRFARLYESLLGFLMRESEKDSVNGVVWYILGVNTVLSSLPLDVASVSILILSWADTTASTFGRLYGRRTAKLPARSPVLGLPLAPRKSVAGFIAASVTGALITFGFWGWIAPMREEGLTWTWDGGIRNAGAGGLLGLSMIAVVAGLVTGVAEALAIQQDAYHQFIDLGSVDDNLSLPIIAGGCIAGFFKLFEYASSTVSSWVS</sequence>
<dbReference type="OrthoDB" id="5673at2759"/>
<feature type="region of interest" description="Disordered" evidence="1">
    <location>
        <begin position="82"/>
        <end position="126"/>
    </location>
</feature>
<dbReference type="InterPro" id="IPR037997">
    <property type="entry name" value="Dgk1-like"/>
</dbReference>
<evidence type="ECO:0000256" key="1">
    <source>
        <dbReference type="SAM" id="MobiDB-lite"/>
    </source>
</evidence>
<name>A8PH20_COPC7</name>
<dbReference type="KEGG" id="cci:CC1G_11851"/>
<dbReference type="eggNOG" id="KOG4453">
    <property type="taxonomic scope" value="Eukaryota"/>
</dbReference>
<dbReference type="GO" id="GO:0004143">
    <property type="term" value="F:ATP-dependent diacylglycerol kinase activity"/>
    <property type="evidence" value="ECO:0007669"/>
    <property type="project" value="InterPro"/>
</dbReference>
<keyword evidence="2" id="KW-0472">Membrane</keyword>
<dbReference type="InParanoid" id="A8PH20"/>
<dbReference type="VEuPathDB" id="FungiDB:CC1G_11851"/>
<evidence type="ECO:0000313" key="3">
    <source>
        <dbReference type="EMBL" id="EAU80496.2"/>
    </source>
</evidence>
<keyword evidence="4" id="KW-1185">Reference proteome</keyword>
<dbReference type="GeneID" id="6018002"/>
<evidence type="ECO:0000256" key="2">
    <source>
        <dbReference type="SAM" id="Phobius"/>
    </source>
</evidence>
<dbReference type="EMBL" id="AACS02000006">
    <property type="protein sequence ID" value="EAU80496.2"/>
    <property type="molecule type" value="Genomic_DNA"/>
</dbReference>
<feature type="transmembrane region" description="Helical" evidence="2">
    <location>
        <begin position="207"/>
        <end position="236"/>
    </location>
</feature>
<dbReference type="GO" id="GO:0006654">
    <property type="term" value="P:phosphatidic acid biosynthetic process"/>
    <property type="evidence" value="ECO:0007669"/>
    <property type="project" value="TreeGrafter"/>
</dbReference>
<dbReference type="HOGENOM" id="CLU_031477_1_1_1"/>
<dbReference type="Proteomes" id="UP000001861">
    <property type="component" value="Unassembled WGS sequence"/>
</dbReference>
<proteinExistence type="predicted"/>
<dbReference type="PANTHER" id="PTHR31303">
    <property type="entry name" value="CTP-DEPENDENT DIACYLGLYCEROL KINASE 1"/>
    <property type="match status" value="1"/>
</dbReference>
<dbReference type="OMA" id="NYWREMS"/>
<organism evidence="3 4">
    <name type="scientific">Coprinopsis cinerea (strain Okayama-7 / 130 / ATCC MYA-4618 / FGSC 9003)</name>
    <name type="common">Inky cap fungus</name>
    <name type="synonym">Hormographiella aspergillata</name>
    <dbReference type="NCBI Taxonomy" id="240176"/>
    <lineage>
        <taxon>Eukaryota</taxon>
        <taxon>Fungi</taxon>
        <taxon>Dikarya</taxon>
        <taxon>Basidiomycota</taxon>
        <taxon>Agaricomycotina</taxon>
        <taxon>Agaricomycetes</taxon>
        <taxon>Agaricomycetidae</taxon>
        <taxon>Agaricales</taxon>
        <taxon>Agaricineae</taxon>
        <taxon>Psathyrellaceae</taxon>
        <taxon>Coprinopsis</taxon>
    </lineage>
</organism>
<feature type="transmembrane region" description="Helical" evidence="2">
    <location>
        <begin position="271"/>
        <end position="292"/>
    </location>
</feature>
<protein>
    <recommendedName>
        <fullName evidence="5">Phosphatidate cytidylyltransferase</fullName>
    </recommendedName>
</protein>
<dbReference type="AlphaFoldDB" id="A8PH20"/>
<keyword evidence="2" id="KW-0812">Transmembrane</keyword>
<dbReference type="GO" id="GO:0005789">
    <property type="term" value="C:endoplasmic reticulum membrane"/>
    <property type="evidence" value="ECO:0007669"/>
    <property type="project" value="TreeGrafter"/>
</dbReference>
<feature type="compositionally biased region" description="Polar residues" evidence="1">
    <location>
        <begin position="108"/>
        <end position="120"/>
    </location>
</feature>
<dbReference type="RefSeq" id="XP_001841323.2">
    <property type="nucleotide sequence ID" value="XM_001841271.2"/>
</dbReference>
<accession>A8PH20</accession>
<reference evidence="3 4" key="1">
    <citation type="journal article" date="2010" name="Proc. Natl. Acad. Sci. U.S.A.">
        <title>Insights into evolution of multicellular fungi from the assembled chromosomes of the mushroom Coprinopsis cinerea (Coprinus cinereus).</title>
        <authorList>
            <person name="Stajich J.E."/>
            <person name="Wilke S.K."/>
            <person name="Ahren D."/>
            <person name="Au C.H."/>
            <person name="Birren B.W."/>
            <person name="Borodovsky M."/>
            <person name="Burns C."/>
            <person name="Canback B."/>
            <person name="Casselton L.A."/>
            <person name="Cheng C.K."/>
            <person name="Deng J."/>
            <person name="Dietrich F.S."/>
            <person name="Fargo D.C."/>
            <person name="Farman M.L."/>
            <person name="Gathman A.C."/>
            <person name="Goldberg J."/>
            <person name="Guigo R."/>
            <person name="Hoegger P.J."/>
            <person name="Hooker J.B."/>
            <person name="Huggins A."/>
            <person name="James T.Y."/>
            <person name="Kamada T."/>
            <person name="Kilaru S."/>
            <person name="Kodira C."/>
            <person name="Kues U."/>
            <person name="Kupfer D."/>
            <person name="Kwan H.S."/>
            <person name="Lomsadze A."/>
            <person name="Li W."/>
            <person name="Lilly W.W."/>
            <person name="Ma L.J."/>
            <person name="Mackey A.J."/>
            <person name="Manning G."/>
            <person name="Martin F."/>
            <person name="Muraguchi H."/>
            <person name="Natvig D.O."/>
            <person name="Palmerini H."/>
            <person name="Ramesh M.A."/>
            <person name="Rehmeyer C.J."/>
            <person name="Roe B.A."/>
            <person name="Shenoy N."/>
            <person name="Stanke M."/>
            <person name="Ter-Hovhannisyan V."/>
            <person name="Tunlid A."/>
            <person name="Velagapudi R."/>
            <person name="Vision T.J."/>
            <person name="Zeng Q."/>
            <person name="Zolan M.E."/>
            <person name="Pukkila P.J."/>
        </authorList>
    </citation>
    <scope>NUCLEOTIDE SEQUENCE [LARGE SCALE GENOMIC DNA]</scope>
    <source>
        <strain evidence="4">Okayama-7 / 130 / ATCC MYA-4618 / FGSC 9003</strain>
    </source>
</reference>
<comment type="caution">
    <text evidence="3">The sequence shown here is derived from an EMBL/GenBank/DDBJ whole genome shotgun (WGS) entry which is preliminary data.</text>
</comment>